<dbReference type="SMART" id="SM00028">
    <property type="entry name" value="TPR"/>
    <property type="match status" value="5"/>
</dbReference>
<dbReference type="Proteomes" id="UP001201812">
    <property type="component" value="Unassembled WGS sequence"/>
</dbReference>
<feature type="repeat" description="TPR" evidence="1">
    <location>
        <begin position="79"/>
        <end position="112"/>
    </location>
</feature>
<keyword evidence="1" id="KW-0802">TPR repeat</keyword>
<name>A0AAD4MWU0_9BILA</name>
<dbReference type="GO" id="GO:0000127">
    <property type="term" value="C:transcription factor TFIIIC complex"/>
    <property type="evidence" value="ECO:0007669"/>
    <property type="project" value="TreeGrafter"/>
</dbReference>
<dbReference type="InterPro" id="IPR011990">
    <property type="entry name" value="TPR-like_helical_dom_sf"/>
</dbReference>
<dbReference type="InterPro" id="IPR019734">
    <property type="entry name" value="TPR_rpt"/>
</dbReference>
<gene>
    <name evidence="2" type="ORF">DdX_12113</name>
</gene>
<dbReference type="Pfam" id="PF13181">
    <property type="entry name" value="TPR_8"/>
    <property type="match status" value="1"/>
</dbReference>
<dbReference type="InterPro" id="IPR039340">
    <property type="entry name" value="Tfc4/TFIIIC-102/Sfc4"/>
</dbReference>
<evidence type="ECO:0000313" key="2">
    <source>
        <dbReference type="EMBL" id="KAI1707885.1"/>
    </source>
</evidence>
<evidence type="ECO:0000256" key="1">
    <source>
        <dbReference type="PROSITE-ProRule" id="PRU00339"/>
    </source>
</evidence>
<keyword evidence="3" id="KW-1185">Reference proteome</keyword>
<comment type="caution">
    <text evidence="2">The sequence shown here is derived from an EMBL/GenBank/DDBJ whole genome shotgun (WGS) entry which is preliminary data.</text>
</comment>
<accession>A0AAD4MWU0</accession>
<dbReference type="PANTHER" id="PTHR23082">
    <property type="entry name" value="TRANSCRIPTION INITIATION FACTOR IIIC TFIIIC , POLYPEPTIDE 3-RELATED"/>
    <property type="match status" value="1"/>
</dbReference>
<sequence>MDKKSANVMLDGLIGQANLEYARGNKEQAITLLQEAIRQAPRNVDAYMQLSDIYTDLGQTERSFEFRRLAAHMSTRTTAEEWADVAELALTLDRLEDASMCYERAIKCEPSNWIYYEKRIEILDTECQEDLAMKTRLQAAKSIDCRLSTLNFQFFEDLIRMVAEYYISKNDEEKAMEALQIFILRSKEFNRSADTQHLTLLSMWMARGWYGDCVKSILVLHDDIRPITYDGSSAIKTHYTMSSCIVEPFPPVYVDKWEVSESFPTAFLARLIVSFIRIGMMELVPDLIQKLISRPAVPGEEICYLEVGRAYQAMDQIPLAINFMDLILKIDAFKSNADAWFLYGILQQANGQIEIAQSSYENVIKIQPEYVDARINLSTVLQKMGKADLALETLKGHDLDLCSQLPDERLLIRQSEVLLEQRLMQQYVKCVRLLLIPHFYLVHRHMSFEGPVRSRLDRVTVSHTLKRNVFDSLRGTPLERLVKRLGSVAFAEQRSTDELSGNELHDYALKLAELLHEEGKYTEMLHVVCYAFLHRKISRTGLTTFKSLLLYASIKAGQYALSFEYLRYSYLQLLNNIVSETQGNDQQLQFCRIFNAMNYVFCHYQNVGCHRFVMRALAKAPENYPLHMISGNNSLITGSYRHSLGEYFRVWLNNRNDPLICLLIGLTFVHMSCKKDISSRHMIAMRGVAFVKRYQKLRGCSQEVNYNIGRMLHQLGILTGAVFFYEKVLNQSEVPLIYREDEQTGEKFLEETERYNLKRLAAHNLALIYEGSGNRMLAREILERFCTI</sequence>
<dbReference type="PANTHER" id="PTHR23082:SF0">
    <property type="entry name" value="GENERAL TRANSCRIPTION FACTOR 3C POLYPEPTIDE 3"/>
    <property type="match status" value="1"/>
</dbReference>
<proteinExistence type="predicted"/>
<dbReference type="Pfam" id="PF13432">
    <property type="entry name" value="TPR_16"/>
    <property type="match status" value="1"/>
</dbReference>
<protein>
    <submittedName>
        <fullName evidence="2">Tetratricopeptide repeat domain-containing protein</fullName>
    </submittedName>
</protein>
<organism evidence="2 3">
    <name type="scientific">Ditylenchus destructor</name>
    <dbReference type="NCBI Taxonomy" id="166010"/>
    <lineage>
        <taxon>Eukaryota</taxon>
        <taxon>Metazoa</taxon>
        <taxon>Ecdysozoa</taxon>
        <taxon>Nematoda</taxon>
        <taxon>Chromadorea</taxon>
        <taxon>Rhabditida</taxon>
        <taxon>Tylenchina</taxon>
        <taxon>Tylenchomorpha</taxon>
        <taxon>Sphaerularioidea</taxon>
        <taxon>Anguinidae</taxon>
        <taxon>Anguininae</taxon>
        <taxon>Ditylenchus</taxon>
    </lineage>
</organism>
<dbReference type="Gene3D" id="1.25.40.10">
    <property type="entry name" value="Tetratricopeptide repeat domain"/>
    <property type="match status" value="2"/>
</dbReference>
<dbReference type="GO" id="GO:0006383">
    <property type="term" value="P:transcription by RNA polymerase III"/>
    <property type="evidence" value="ECO:0007669"/>
    <property type="project" value="InterPro"/>
</dbReference>
<reference evidence="2" key="1">
    <citation type="submission" date="2022-01" db="EMBL/GenBank/DDBJ databases">
        <title>Genome Sequence Resource for Two Populations of Ditylenchus destructor, the Migratory Endoparasitic Phytonematode.</title>
        <authorList>
            <person name="Zhang H."/>
            <person name="Lin R."/>
            <person name="Xie B."/>
        </authorList>
    </citation>
    <scope>NUCLEOTIDE SEQUENCE</scope>
    <source>
        <strain evidence="2">BazhouSP</strain>
    </source>
</reference>
<dbReference type="PROSITE" id="PS50005">
    <property type="entry name" value="TPR"/>
    <property type="match status" value="2"/>
</dbReference>
<evidence type="ECO:0000313" key="3">
    <source>
        <dbReference type="Proteomes" id="UP001201812"/>
    </source>
</evidence>
<dbReference type="SUPFAM" id="SSF48452">
    <property type="entry name" value="TPR-like"/>
    <property type="match status" value="2"/>
</dbReference>
<dbReference type="EMBL" id="JAKKPZ010000038">
    <property type="protein sequence ID" value="KAI1707885.1"/>
    <property type="molecule type" value="Genomic_DNA"/>
</dbReference>
<dbReference type="AlphaFoldDB" id="A0AAD4MWU0"/>
<feature type="repeat" description="TPR" evidence="1">
    <location>
        <begin position="337"/>
        <end position="370"/>
    </location>
</feature>